<proteinExistence type="predicted"/>
<dbReference type="InterPro" id="IPR021098">
    <property type="entry name" value="Phage_P22_Gp10"/>
</dbReference>
<accession>A0ABT6N1J5</accession>
<reference evidence="1" key="1">
    <citation type="submission" date="2023-04" db="EMBL/GenBank/DDBJ databases">
        <title>Sphingomonas sp. MAHUQ-71 isolated from rice field.</title>
        <authorList>
            <person name="Huq M.A."/>
        </authorList>
    </citation>
    <scope>NUCLEOTIDE SEQUENCE</scope>
    <source>
        <strain evidence="1">MAHUQ-71</strain>
    </source>
</reference>
<name>A0ABT6N1J5_9SPHN</name>
<dbReference type="EMBL" id="JARYGZ010000001">
    <property type="protein sequence ID" value="MDH7638957.1"/>
    <property type="molecule type" value="Genomic_DNA"/>
</dbReference>
<protein>
    <submittedName>
        <fullName evidence="1">Packaged DNA stabilization protein</fullName>
    </submittedName>
</protein>
<dbReference type="Proteomes" id="UP001160625">
    <property type="component" value="Unassembled WGS sequence"/>
</dbReference>
<keyword evidence="2" id="KW-1185">Reference proteome</keyword>
<evidence type="ECO:0000313" key="2">
    <source>
        <dbReference type="Proteomes" id="UP001160625"/>
    </source>
</evidence>
<comment type="caution">
    <text evidence="1">The sequence shown here is derived from an EMBL/GenBank/DDBJ whole genome shotgun (WGS) entry which is preliminary data.</text>
</comment>
<sequence length="465" mass="50283">MVAIPLLSGVTMSEIADFNQAYPINLEPVQIESGISNGYVRSAGGAVAMGTGPGIDRGGINWNGTLYRVMGTKLVSVSMDGTVTTLGDVGPGGMVAMDYGFDRLAIQSGTSLYYWNGTELTQVTDTDLGPSLDVVWMDGYYISTDGTSIIVTDLSDPMSVDPLKYGSAEADPDMVTGLLRLRSELYVLGQNTIQIYTDQGGTVFPFAVNPGATIPIGCVGPRAKCLFSQTFAFCGSGRNHAPAIWLADGGSALKLSTRAIDDMLAEVADLSTVQLEARVSRDEQRLFVHLPDRTLVYLQMASQQADKPVWYVCRSGRGLDKAYRPRNAILAYGKWWVGDTETAAIGVLDDGTASHFGEAAGWQFITQLLYNQTNSAIVHSLELVGLPGRHQSVPEPGALLSYSLDGETWSMERANSLGKPANRTKRVVFNTHKRFRNYITFRFRGDSDALASWASLEADIEPLNA</sequence>
<organism evidence="1 2">
    <name type="scientific">Sphingomonas oryzagri</name>
    <dbReference type="NCBI Taxonomy" id="3042314"/>
    <lineage>
        <taxon>Bacteria</taxon>
        <taxon>Pseudomonadati</taxon>
        <taxon>Pseudomonadota</taxon>
        <taxon>Alphaproteobacteria</taxon>
        <taxon>Sphingomonadales</taxon>
        <taxon>Sphingomonadaceae</taxon>
        <taxon>Sphingomonas</taxon>
    </lineage>
</organism>
<gene>
    <name evidence="1" type="ORF">QGN17_09465</name>
</gene>
<dbReference type="RefSeq" id="WP_281044229.1">
    <property type="nucleotide sequence ID" value="NZ_JARYGZ010000001.1"/>
</dbReference>
<dbReference type="Pfam" id="PF11134">
    <property type="entry name" value="Phage_stabilise"/>
    <property type="match status" value="1"/>
</dbReference>
<evidence type="ECO:0000313" key="1">
    <source>
        <dbReference type="EMBL" id="MDH7638957.1"/>
    </source>
</evidence>